<dbReference type="PANTHER" id="PTHR10584">
    <property type="entry name" value="SUGAR KINASE"/>
    <property type="match status" value="1"/>
</dbReference>
<feature type="domain" description="Carbohydrate kinase PfkB" evidence="3">
    <location>
        <begin position="3"/>
        <end position="291"/>
    </location>
</feature>
<evidence type="ECO:0000259" key="3">
    <source>
        <dbReference type="Pfam" id="PF00294"/>
    </source>
</evidence>
<dbReference type="CDD" id="cd01941">
    <property type="entry name" value="YeiC_kinase_like"/>
    <property type="match status" value="1"/>
</dbReference>
<evidence type="ECO:0000313" key="4">
    <source>
        <dbReference type="EMBL" id="HIU27445.1"/>
    </source>
</evidence>
<dbReference type="SUPFAM" id="SSF53613">
    <property type="entry name" value="Ribokinase-like"/>
    <property type="match status" value="1"/>
</dbReference>
<dbReference type="AlphaFoldDB" id="A0A9D1I5P3"/>
<dbReference type="GO" id="GO:0016301">
    <property type="term" value="F:kinase activity"/>
    <property type="evidence" value="ECO:0007669"/>
    <property type="project" value="UniProtKB-KW"/>
</dbReference>
<reference evidence="4" key="2">
    <citation type="journal article" date="2021" name="PeerJ">
        <title>Extensive microbial diversity within the chicken gut microbiome revealed by metagenomics and culture.</title>
        <authorList>
            <person name="Gilroy R."/>
            <person name="Ravi A."/>
            <person name="Getino M."/>
            <person name="Pursley I."/>
            <person name="Horton D.L."/>
            <person name="Alikhan N.F."/>
            <person name="Baker D."/>
            <person name="Gharbi K."/>
            <person name="Hall N."/>
            <person name="Watson M."/>
            <person name="Adriaenssens E.M."/>
            <person name="Foster-Nyarko E."/>
            <person name="Jarju S."/>
            <person name="Secka A."/>
            <person name="Antonio M."/>
            <person name="Oren A."/>
            <person name="Chaudhuri R.R."/>
            <person name="La Ragione R."/>
            <person name="Hildebrand F."/>
            <person name="Pallen M.J."/>
        </authorList>
    </citation>
    <scope>NUCLEOTIDE SEQUENCE</scope>
    <source>
        <strain evidence="4">11300</strain>
    </source>
</reference>
<protein>
    <submittedName>
        <fullName evidence="4">Carbohydrate kinase family protein</fullName>
    </submittedName>
</protein>
<dbReference type="Proteomes" id="UP000824091">
    <property type="component" value="Unassembled WGS sequence"/>
</dbReference>
<dbReference type="Gene3D" id="3.40.1190.20">
    <property type="match status" value="1"/>
</dbReference>
<evidence type="ECO:0000256" key="2">
    <source>
        <dbReference type="ARBA" id="ARBA00022777"/>
    </source>
</evidence>
<name>A0A9D1I5P3_9FIRM</name>
<evidence type="ECO:0000256" key="1">
    <source>
        <dbReference type="ARBA" id="ARBA00022679"/>
    </source>
</evidence>
<dbReference type="PANTHER" id="PTHR10584:SF166">
    <property type="entry name" value="RIBOKINASE"/>
    <property type="match status" value="1"/>
</dbReference>
<evidence type="ECO:0000313" key="5">
    <source>
        <dbReference type="Proteomes" id="UP000824091"/>
    </source>
</evidence>
<dbReference type="PROSITE" id="PS00583">
    <property type="entry name" value="PFKB_KINASES_1"/>
    <property type="match status" value="1"/>
</dbReference>
<keyword evidence="1" id="KW-0808">Transferase</keyword>
<gene>
    <name evidence="4" type="ORF">IAD16_03545</name>
</gene>
<dbReference type="InterPro" id="IPR002173">
    <property type="entry name" value="Carboh/pur_kinase_PfkB_CS"/>
</dbReference>
<comment type="caution">
    <text evidence="4">The sequence shown here is derived from an EMBL/GenBank/DDBJ whole genome shotgun (WGS) entry which is preliminary data.</text>
</comment>
<reference evidence="4" key="1">
    <citation type="submission" date="2020-10" db="EMBL/GenBank/DDBJ databases">
        <authorList>
            <person name="Gilroy R."/>
        </authorList>
    </citation>
    <scope>NUCLEOTIDE SEQUENCE</scope>
    <source>
        <strain evidence="4">11300</strain>
    </source>
</reference>
<dbReference type="Pfam" id="PF00294">
    <property type="entry name" value="PfkB"/>
    <property type="match status" value="1"/>
</dbReference>
<proteinExistence type="predicted"/>
<accession>A0A9D1I5P3</accession>
<organism evidence="4 5">
    <name type="scientific">Candidatus Fimisoma avicola</name>
    <dbReference type="NCBI Taxonomy" id="2840826"/>
    <lineage>
        <taxon>Bacteria</taxon>
        <taxon>Bacillati</taxon>
        <taxon>Bacillota</taxon>
        <taxon>Clostridia</taxon>
        <taxon>Eubacteriales</taxon>
        <taxon>Candidatus Fimisoma</taxon>
    </lineage>
</organism>
<dbReference type="GO" id="GO:0005829">
    <property type="term" value="C:cytosol"/>
    <property type="evidence" value="ECO:0007669"/>
    <property type="project" value="TreeGrafter"/>
</dbReference>
<dbReference type="InterPro" id="IPR029056">
    <property type="entry name" value="Ribokinase-like"/>
</dbReference>
<sequence>MLTDITVIGGINIDIEGSPFAELRREDSNPGTVTMAFGGVGRNITENLARMGGKVAMISVIGDDHMGIGAREHLRSLGVDVSLIQSVKGRNSAMYLSILNHDNDMELAICDMDIISHITPDLIEKNRNVLEKSKVIALDGNLEEETIRYVTDRFFSVPLFLDPVSAAKAVKAKDVIGKFACIKPNVMEAEILSGMEIRSENDLKRAGQWFIDQGVGRLFVTLNKDGVYYKDRHCEGFIRPGHVKISSATGAGDSFSAAILLGLEEDMDTRDIARYGMAASAIAMESSSAVNQNMSKDEIERRLADV</sequence>
<dbReference type="EMBL" id="DVMO01000052">
    <property type="protein sequence ID" value="HIU27445.1"/>
    <property type="molecule type" value="Genomic_DNA"/>
</dbReference>
<dbReference type="InterPro" id="IPR011611">
    <property type="entry name" value="PfkB_dom"/>
</dbReference>
<keyword evidence="2 4" id="KW-0418">Kinase</keyword>